<comment type="caution">
    <text evidence="4">The sequence shown here is derived from an EMBL/GenBank/DDBJ whole genome shotgun (WGS) entry which is preliminary data.</text>
</comment>
<accession>A0A418EJV4</accession>
<dbReference type="VEuPathDB" id="FungiDB:H257_18144"/>
<dbReference type="GO" id="GO:0003676">
    <property type="term" value="F:nucleic acid binding"/>
    <property type="evidence" value="ECO:0007669"/>
    <property type="project" value="InterPro"/>
</dbReference>
<feature type="domain" description="DUF7769" evidence="3">
    <location>
        <begin position="10"/>
        <end position="59"/>
    </location>
</feature>
<dbReference type="Gene3D" id="3.30.420.10">
    <property type="entry name" value="Ribonuclease H-like superfamily/Ribonuclease H"/>
    <property type="match status" value="1"/>
</dbReference>
<dbReference type="InterPro" id="IPR036397">
    <property type="entry name" value="RNaseH_sf"/>
</dbReference>
<evidence type="ECO:0000313" key="5">
    <source>
        <dbReference type="Proteomes" id="UP000285430"/>
    </source>
</evidence>
<dbReference type="AlphaFoldDB" id="A0A418EJV4"/>
<dbReference type="EMBL" id="QUTH01004293">
    <property type="protein sequence ID" value="RHZ14560.1"/>
    <property type="molecule type" value="Genomic_DNA"/>
</dbReference>
<sequence>MRKGQHKKNLTDDECNNLVQHLLTRCTSSGKLPKGVADDIGKLFGCTPTTVRRIWRRAAADLSGNKTICATVQQRKKGQSGRKRMYTDIPERIQAIPQSRRYCFRSIAHALNIPKSTLHVYFKRGVIAKYSSVLKPALTESNKVCRLNWAIKHVTDIDGAKYFDPMNDTVHVDEKWFFMTRLQKKVYGAPGEKIKQRSCKSKRHLLKVMFLSAVARPRWDEAKGQWFDGKIGTWHFTEIVPAQRRSCRRDAGTPVMKTVNVTRDTYKAMIIDNVIPAIRSKWPSGETKRVKIQQDNARPHRRQLVGMELGKGEKYLGMELEVSLQDLASDAHSPRNPVPATNHFDLTSDMHSTREVSYLPVELELQSSSSWVFPVTLPPQRRAAPEPLTSMPTTAPSLPHPPIRAALRVPMDSVTTPQHAVLHRQPLSTFPPDAHRIPSISLLDMFKEDIPPAKAVDPIGPVETVRSVTTAPHDTPAMRLALQSKIQELESREMEHQSKCSTLEMKLKAMTVRLHDMSSNHAAELRSVEDDQSRLKAQLHTTLAQVATLEQTQYTLRNQVQEAQNALTEQLQVKEAQVRALRDEDIDQKKIISILEAKVDNLVAKLAEKERASQVDGDALTAKSHELRTLHEQLHDLSIAHDTLKDKLRQNALEMERMRKDYVKVQFELGRRSTNSSSSPLEVRPPVPPSPPPALLPTALSPEKTSRSTGLPVDMQLAGRERPKSLADLGFGQLTSRKADELNSSTNVRNLLSYDRPSVTSTSADLFPNRVQFNAPFATEKQSFQDDVVARRELEGQLLHWHIQRETLHAEYSKLDQMGFRTMHSRRRKAEIESSLHTVDKTINQLKLRLR</sequence>
<organism evidence="4 5">
    <name type="scientific">Aphanomyces astaci</name>
    <name type="common">Crayfish plague agent</name>
    <dbReference type="NCBI Taxonomy" id="112090"/>
    <lineage>
        <taxon>Eukaryota</taxon>
        <taxon>Sar</taxon>
        <taxon>Stramenopiles</taxon>
        <taxon>Oomycota</taxon>
        <taxon>Saprolegniomycetes</taxon>
        <taxon>Saprolegniales</taxon>
        <taxon>Verrucalvaceae</taxon>
        <taxon>Aphanomyces</taxon>
    </lineage>
</organism>
<proteinExistence type="predicted"/>
<protein>
    <recommendedName>
        <fullName evidence="3">DUF7769 domain-containing protein</fullName>
    </recommendedName>
</protein>
<feature type="compositionally biased region" description="Pro residues" evidence="2">
    <location>
        <begin position="683"/>
        <end position="695"/>
    </location>
</feature>
<dbReference type="Proteomes" id="UP000285430">
    <property type="component" value="Unassembled WGS sequence"/>
</dbReference>
<feature type="coiled-coil region" evidence="1">
    <location>
        <begin position="546"/>
        <end position="612"/>
    </location>
</feature>
<evidence type="ECO:0000256" key="1">
    <source>
        <dbReference type="SAM" id="Coils"/>
    </source>
</evidence>
<reference evidence="4 5" key="1">
    <citation type="submission" date="2018-08" db="EMBL/GenBank/DDBJ databases">
        <title>Aphanomyces genome sequencing and annotation.</title>
        <authorList>
            <person name="Minardi D."/>
            <person name="Oidtmann B."/>
            <person name="Van Der Giezen M."/>
            <person name="Studholme D.J."/>
        </authorList>
    </citation>
    <scope>NUCLEOTIDE SEQUENCE [LARGE SCALE GENOMIC DNA]</scope>
    <source>
        <strain evidence="4 5">Da</strain>
    </source>
</reference>
<feature type="region of interest" description="Disordered" evidence="2">
    <location>
        <begin position="671"/>
        <end position="718"/>
    </location>
</feature>
<dbReference type="VEuPathDB" id="FungiDB:H257_18925"/>
<dbReference type="PANTHER" id="PTHR47169">
    <property type="entry name" value="OS01G0541250 PROTEIN"/>
    <property type="match status" value="1"/>
</dbReference>
<gene>
    <name evidence="4" type="ORF">DYB37_009195</name>
</gene>
<dbReference type="PANTHER" id="PTHR47169:SF2">
    <property type="entry name" value="OS01G0541250 PROTEIN"/>
    <property type="match status" value="1"/>
</dbReference>
<dbReference type="InterPro" id="IPR056671">
    <property type="entry name" value="DUF7769"/>
</dbReference>
<evidence type="ECO:0000259" key="3">
    <source>
        <dbReference type="Pfam" id="PF24964"/>
    </source>
</evidence>
<feature type="coiled-coil region" evidence="1">
    <location>
        <begin position="479"/>
        <end position="506"/>
    </location>
</feature>
<evidence type="ECO:0000256" key="2">
    <source>
        <dbReference type="SAM" id="MobiDB-lite"/>
    </source>
</evidence>
<name>A0A418EJV4_APHAT</name>
<keyword evidence="1" id="KW-0175">Coiled coil</keyword>
<evidence type="ECO:0000313" key="4">
    <source>
        <dbReference type="EMBL" id="RHZ14560.1"/>
    </source>
</evidence>
<dbReference type="Pfam" id="PF24964">
    <property type="entry name" value="DUF7769"/>
    <property type="match status" value="1"/>
</dbReference>